<dbReference type="InterPro" id="IPR029044">
    <property type="entry name" value="Nucleotide-diphossugar_trans"/>
</dbReference>
<organism evidence="2">
    <name type="scientific">viral metagenome</name>
    <dbReference type="NCBI Taxonomy" id="1070528"/>
    <lineage>
        <taxon>unclassified sequences</taxon>
        <taxon>metagenomes</taxon>
        <taxon>organismal metagenomes</taxon>
    </lineage>
</organism>
<feature type="domain" description="Glycosyltransferase 2-like" evidence="1">
    <location>
        <begin position="252"/>
        <end position="388"/>
    </location>
</feature>
<evidence type="ECO:0000259" key="1">
    <source>
        <dbReference type="Pfam" id="PF00535"/>
    </source>
</evidence>
<dbReference type="Gene3D" id="3.90.550.20">
    <property type="match status" value="1"/>
</dbReference>
<accession>A0A6C0CDV7</accession>
<dbReference type="AlphaFoldDB" id="A0A6C0CDV7"/>
<dbReference type="GO" id="GO:0016758">
    <property type="term" value="F:hexosyltransferase activity"/>
    <property type="evidence" value="ECO:0007669"/>
    <property type="project" value="UniProtKB-ARBA"/>
</dbReference>
<dbReference type="SUPFAM" id="SSF53448">
    <property type="entry name" value="Nucleotide-diphospho-sugar transferases"/>
    <property type="match status" value="2"/>
</dbReference>
<sequence length="495" mass="58033">MNNSIPKNIHQMWNNQRPQVSNNINESIPKIIHQMWIGPKPRPSKFMATWKEKHPDYEYIMWTEEEISKRGLTFECISKINDIEEICGKVDIMRWEILYHYGGLFVDADSICIEPVNFLMDQNKSFCGYENENARPGLVAIGTMAFYKNHPLLRRAIDHIKANEVSRAKTGNMAWKNVGPVLFTKLLQTNLYKDIVIYPSYYFLPKHLTGMQYIGHSIVYAYQEWGSTKNNYEIMNNIELEEIYKEPIIWISVLVTSYNTNHKYVVECLESIRQQKGHFGIELVWINDGSNKLSTTLLEKTLDEFKAKMRFTKIVYKKWPTNMGLGYSLNKGVEMCSHELIIRHDSDDICLTDRFSKQLEFMKNNTDCAIVGCNLHMVREINNTKEICGETNHPYLLTWEDYKKSPSHWFINHPCVCFKKSAVLEVGNYNEHTHSLFEDFELFLKLLKKFGKVYNIQEKLIYYRIHENQLTANNSCSKPEIVNARINLINQLLSD</sequence>
<dbReference type="Gene3D" id="3.90.550.10">
    <property type="entry name" value="Spore Coat Polysaccharide Biosynthesis Protein SpsA, Chain A"/>
    <property type="match status" value="1"/>
</dbReference>
<evidence type="ECO:0000313" key="2">
    <source>
        <dbReference type="EMBL" id="QHT01805.1"/>
    </source>
</evidence>
<dbReference type="InterPro" id="IPR001173">
    <property type="entry name" value="Glyco_trans_2-like"/>
</dbReference>
<protein>
    <recommendedName>
        <fullName evidence="1">Glycosyltransferase 2-like domain-containing protein</fullName>
    </recommendedName>
</protein>
<dbReference type="Pfam" id="PF00535">
    <property type="entry name" value="Glycos_transf_2"/>
    <property type="match status" value="1"/>
</dbReference>
<reference evidence="2" key="1">
    <citation type="journal article" date="2020" name="Nature">
        <title>Giant virus diversity and host interactions through global metagenomics.</title>
        <authorList>
            <person name="Schulz F."/>
            <person name="Roux S."/>
            <person name="Paez-Espino D."/>
            <person name="Jungbluth S."/>
            <person name="Walsh D.A."/>
            <person name="Denef V.J."/>
            <person name="McMahon K.D."/>
            <person name="Konstantinidis K.T."/>
            <person name="Eloe-Fadrosh E.A."/>
            <person name="Kyrpides N.C."/>
            <person name="Woyke T."/>
        </authorList>
    </citation>
    <scope>NUCLEOTIDE SEQUENCE</scope>
    <source>
        <strain evidence="2">GVMAG-M-3300020523-10</strain>
    </source>
</reference>
<dbReference type="EMBL" id="MN739381">
    <property type="protein sequence ID" value="QHT01805.1"/>
    <property type="molecule type" value="Genomic_DNA"/>
</dbReference>
<name>A0A6C0CDV7_9ZZZZ</name>
<dbReference type="InterPro" id="IPR007577">
    <property type="entry name" value="GlycoTrfase_DXD_sugar-bd_CS"/>
</dbReference>
<dbReference type="Pfam" id="PF04488">
    <property type="entry name" value="Gly_transf_sug"/>
    <property type="match status" value="1"/>
</dbReference>
<proteinExistence type="predicted"/>
<dbReference type="PANTHER" id="PTHR22916:SF3">
    <property type="entry name" value="UDP-GLCNAC:BETAGAL BETA-1,3-N-ACETYLGLUCOSAMINYLTRANSFERASE-LIKE PROTEIN 1"/>
    <property type="match status" value="1"/>
</dbReference>
<dbReference type="PANTHER" id="PTHR22916">
    <property type="entry name" value="GLYCOSYLTRANSFERASE"/>
    <property type="match status" value="1"/>
</dbReference>